<reference evidence="1 2" key="1">
    <citation type="submission" date="2019-11" db="EMBL/GenBank/DDBJ databases">
        <title>Draft genome sequences of five Paenibacillus species of dairy origin.</title>
        <authorList>
            <person name="Olajide A.M."/>
            <person name="Chen S."/>
            <person name="Lapointe G."/>
        </authorList>
    </citation>
    <scope>NUCLEOTIDE SEQUENCE [LARGE SCALE GENOMIC DNA]</scope>
    <source>
        <strain evidence="1 2">2CS3</strain>
    </source>
</reference>
<dbReference type="RefSeq" id="WP_155614517.1">
    <property type="nucleotide sequence ID" value="NZ_WNZX01000006.1"/>
</dbReference>
<comment type="caution">
    <text evidence="1">The sequence shown here is derived from an EMBL/GenBank/DDBJ whole genome shotgun (WGS) entry which is preliminary data.</text>
</comment>
<evidence type="ECO:0008006" key="3">
    <source>
        <dbReference type="Google" id="ProtNLM"/>
    </source>
</evidence>
<dbReference type="Proteomes" id="UP000450917">
    <property type="component" value="Unassembled WGS sequence"/>
</dbReference>
<dbReference type="Gene3D" id="3.20.20.80">
    <property type="entry name" value="Glycosidases"/>
    <property type="match status" value="1"/>
</dbReference>
<keyword evidence="2" id="KW-1185">Reference proteome</keyword>
<gene>
    <name evidence="1" type="ORF">GNP93_09090</name>
</gene>
<protein>
    <recommendedName>
        <fullName evidence="3">Glycoside hydrolase family 5 domain-containing protein</fullName>
    </recommendedName>
</protein>
<dbReference type="AlphaFoldDB" id="A0A7X2Z9H2"/>
<dbReference type="EMBL" id="WNZX01000006">
    <property type="protein sequence ID" value="MUG70833.1"/>
    <property type="molecule type" value="Genomic_DNA"/>
</dbReference>
<accession>A0A7X2Z9H2</accession>
<sequence>MILTTAGKALVPVMLLSGLLTNSLSEDSYPPPVGINPTVASLLGGGNFTNGNPYISKDLVYMKTLNVQWTRINLYPNYYYSKDKPVTSHLEKAMEQMYTHNVSPMLLFEYYGNYEKLGVKIGDYNKWYAIGKEFAQVYRPNGTWARSRSIQDWGITVFSAFNEPDVENSIPHDKYREALKGLADGVHSVDPKLKVIPGGFSAQNSFDDWTLRGYGSAVSDLINDGTLDGIDLHTYFDDKYAPLVGTHSNSAQHTFDQIKKQLNIKRDIHFYSTEFNVKNKASTPNTDEKLGKQFLTAIWDHLGVVKNDGHTPATQFAMPWSLLLTDEQDKQYGMRGAKEEEQAMSVRSKVLQLVTSLTTDTSFVSLDPKKKGEYILSGPSHKLWVWQNVRGWSSKWGTSYQITGIPQYATEICIYRWNGIWKAFPIEPNTKTITVNGLEKDETYMFLAR</sequence>
<proteinExistence type="predicted"/>
<dbReference type="InterPro" id="IPR017853">
    <property type="entry name" value="GH"/>
</dbReference>
<dbReference type="SUPFAM" id="SSF51445">
    <property type="entry name" value="(Trans)glycosidases"/>
    <property type="match status" value="1"/>
</dbReference>
<evidence type="ECO:0000313" key="2">
    <source>
        <dbReference type="Proteomes" id="UP000450917"/>
    </source>
</evidence>
<evidence type="ECO:0000313" key="1">
    <source>
        <dbReference type="EMBL" id="MUG70833.1"/>
    </source>
</evidence>
<name>A0A7X2Z9H2_9BACL</name>
<organism evidence="1 2">
    <name type="scientific">Paenibacillus validus</name>
    <dbReference type="NCBI Taxonomy" id="44253"/>
    <lineage>
        <taxon>Bacteria</taxon>
        <taxon>Bacillati</taxon>
        <taxon>Bacillota</taxon>
        <taxon>Bacilli</taxon>
        <taxon>Bacillales</taxon>
        <taxon>Paenibacillaceae</taxon>
        <taxon>Paenibacillus</taxon>
    </lineage>
</organism>